<name>A0A654FBG4_ARATH</name>
<dbReference type="AlphaFoldDB" id="A0A654FBG4"/>
<dbReference type="ExpressionAtlas" id="A0A654FBG4">
    <property type="expression patterns" value="baseline and differential"/>
</dbReference>
<proteinExistence type="predicted"/>
<dbReference type="EMBL" id="CACRSJ010000106">
    <property type="protein sequence ID" value="VYS58883.1"/>
    <property type="molecule type" value="Genomic_DNA"/>
</dbReference>
<evidence type="ECO:0000313" key="2">
    <source>
        <dbReference type="Proteomes" id="UP000426265"/>
    </source>
</evidence>
<accession>A0A654FBG4</accession>
<sequence>MQENFCNNMMESVGLSLFGQRIRYKLPFEKFIELNRCILEMIFSRECV</sequence>
<dbReference type="Proteomes" id="UP000426265">
    <property type="component" value="Unassembled WGS sequence"/>
</dbReference>
<protein>
    <submittedName>
        <fullName evidence="1">Uncharacterized protein</fullName>
    </submittedName>
</protein>
<reference evidence="1 2" key="1">
    <citation type="submission" date="2019-11" db="EMBL/GenBank/DDBJ databases">
        <authorList>
            <person name="Jiao W.-B."/>
            <person name="Schneeberger K."/>
        </authorList>
    </citation>
    <scope>NUCLEOTIDE SEQUENCE [LARGE SCALE GENOMIC DNA]</scope>
    <source>
        <strain evidence="2">cv. An-1</strain>
    </source>
</reference>
<evidence type="ECO:0000313" key="1">
    <source>
        <dbReference type="EMBL" id="VYS58883.1"/>
    </source>
</evidence>
<organism evidence="1 2">
    <name type="scientific">Arabidopsis thaliana</name>
    <name type="common">Mouse-ear cress</name>
    <dbReference type="NCBI Taxonomy" id="3702"/>
    <lineage>
        <taxon>Eukaryota</taxon>
        <taxon>Viridiplantae</taxon>
        <taxon>Streptophyta</taxon>
        <taxon>Embryophyta</taxon>
        <taxon>Tracheophyta</taxon>
        <taxon>Spermatophyta</taxon>
        <taxon>Magnoliopsida</taxon>
        <taxon>eudicotyledons</taxon>
        <taxon>Gunneridae</taxon>
        <taxon>Pentapetalae</taxon>
        <taxon>rosids</taxon>
        <taxon>malvids</taxon>
        <taxon>Brassicales</taxon>
        <taxon>Brassicaceae</taxon>
        <taxon>Camelineae</taxon>
        <taxon>Arabidopsis</taxon>
    </lineage>
</organism>
<gene>
    <name evidence="1" type="ORF">AN1_LOCUS14327</name>
</gene>